<evidence type="ECO:0000256" key="6">
    <source>
        <dbReference type="ARBA" id="ARBA00023224"/>
    </source>
</evidence>
<evidence type="ECO:0000256" key="10">
    <source>
        <dbReference type="SAM" id="Phobius"/>
    </source>
</evidence>
<evidence type="ECO:0000256" key="5">
    <source>
        <dbReference type="ARBA" id="ARBA00023136"/>
    </source>
</evidence>
<dbReference type="AlphaFoldDB" id="A0A4R6ULT2"/>
<dbReference type="Gene3D" id="6.10.340.10">
    <property type="match status" value="1"/>
</dbReference>
<evidence type="ECO:0000259" key="12">
    <source>
        <dbReference type="PROSITE" id="PS50112"/>
    </source>
</evidence>
<dbReference type="PROSITE" id="PS50112">
    <property type="entry name" value="PAS"/>
    <property type="match status" value="1"/>
</dbReference>
<comment type="caution">
    <text evidence="14">The sequence shown here is derived from an EMBL/GenBank/DDBJ whole genome shotgun (WGS) entry which is preliminary data.</text>
</comment>
<evidence type="ECO:0000256" key="7">
    <source>
        <dbReference type="ARBA" id="ARBA00029447"/>
    </source>
</evidence>
<dbReference type="SUPFAM" id="SSF58104">
    <property type="entry name" value="Methyl-accepting chemotaxis protein (MCP) signaling domain"/>
    <property type="match status" value="1"/>
</dbReference>
<dbReference type="PROSITE" id="PS50885">
    <property type="entry name" value="HAMP"/>
    <property type="match status" value="1"/>
</dbReference>
<dbReference type="SMART" id="SM00091">
    <property type="entry name" value="PAS"/>
    <property type="match status" value="1"/>
</dbReference>
<comment type="similarity">
    <text evidence="7">Belongs to the methyl-accepting chemotaxis (MCP) protein family.</text>
</comment>
<dbReference type="SMART" id="SM00304">
    <property type="entry name" value="HAMP"/>
    <property type="match status" value="1"/>
</dbReference>
<keyword evidence="15" id="KW-1185">Reference proteome</keyword>
<evidence type="ECO:0000256" key="2">
    <source>
        <dbReference type="ARBA" id="ARBA00022481"/>
    </source>
</evidence>
<evidence type="ECO:0000256" key="3">
    <source>
        <dbReference type="ARBA" id="ARBA00022692"/>
    </source>
</evidence>
<keyword evidence="3 10" id="KW-0812">Transmembrane</keyword>
<dbReference type="Pfam" id="PF00015">
    <property type="entry name" value="MCPsignal"/>
    <property type="match status" value="1"/>
</dbReference>
<proteinExistence type="inferred from homology"/>
<sequence>MGISRWSVANRLMFGFGVLGSMLILILVFATLQMNAVSRLLDDLTTDRMPTVARANLVVNQINDIARASYLLFVDTSPSFRQEMFAQMDSAKALIDEELVLLKAATRSSEGLRLYDRLQDSVQTMHRHIGRLKSQVETGQLDAARANVVDIMRPALLDSIRSTEAYINFQTALAHSEATTSNDNVRFTEWSLIIVGALAIVISLSFSYRVTRSLLQDLGAEPRTLWEASNAVARGELDYPLHVKSGDQQSVVAAMAVMQTQLQENRRKADENARIRTALDQVDSAVMIIDNHRTIIYANESMVSMLARHRNELRQQVSDLDEQKLIGRIIDPLLMLGTSPQQLLAQLDTRLFREMRIGALHFDITINPVLDLRNQRIGFVIEWQDKTRERRIQQEIAAVIQATTSGDFSGRIDIGNKENFFLTLANGINSMTESTQSVLNDIVRVMSALGQGNLQPRIEREYQGTFGQLKNDVNNTMDRLRDMVAAIRESAFAIASASAELSAGNIDLSARTEEQASNLEETASSMEELSITVKHNADNAKQASALARDTSSQAQRGGQMVHDVVMTMSRINESARKIAEIISVIDTIAFQTNILALNAAVEAARAGEQGRGFAVVAGEVRNLAQRSATAAKEIKQLIADSVDRIGHGDKQASQAGEAIQEIVESVHKVATLMSEISNASTEQARGIEQINTAVVRIDDTTQHNAALVEEAAATAESMNEQASALKTTVAFFKVGNEASQEWRSAPVNPRRHIQSPRQSSSTGARQTLPPLPSSEDDDWAEF</sequence>
<dbReference type="Pfam" id="PF13188">
    <property type="entry name" value="PAS_8"/>
    <property type="match status" value="1"/>
</dbReference>
<protein>
    <submittedName>
        <fullName evidence="14">Methyl-accepting chemotaxis protein</fullName>
    </submittedName>
</protein>
<dbReference type="InterPro" id="IPR024478">
    <property type="entry name" value="HlyB_4HB_MCP"/>
</dbReference>
<dbReference type="FunFam" id="1.10.287.950:FF:000001">
    <property type="entry name" value="Methyl-accepting chemotaxis sensory transducer"/>
    <property type="match status" value="1"/>
</dbReference>
<dbReference type="Pfam" id="PF18947">
    <property type="entry name" value="HAMP_2"/>
    <property type="match status" value="1"/>
</dbReference>
<dbReference type="SUPFAM" id="SSF55785">
    <property type="entry name" value="PYP-like sensor domain (PAS domain)"/>
    <property type="match status" value="1"/>
</dbReference>
<keyword evidence="2" id="KW-0488">Methylation</keyword>
<feature type="region of interest" description="Disordered" evidence="9">
    <location>
        <begin position="740"/>
        <end position="782"/>
    </location>
</feature>
<dbReference type="GO" id="GO:0005886">
    <property type="term" value="C:plasma membrane"/>
    <property type="evidence" value="ECO:0007669"/>
    <property type="project" value="TreeGrafter"/>
</dbReference>
<feature type="compositionally biased region" description="Polar residues" evidence="9">
    <location>
        <begin position="755"/>
        <end position="765"/>
    </location>
</feature>
<evidence type="ECO:0000313" key="14">
    <source>
        <dbReference type="EMBL" id="TDQ46489.1"/>
    </source>
</evidence>
<gene>
    <name evidence="14" type="ORF">EV696_11330</name>
</gene>
<dbReference type="CDD" id="cd00130">
    <property type="entry name" value="PAS"/>
    <property type="match status" value="1"/>
</dbReference>
<evidence type="ECO:0000256" key="8">
    <source>
        <dbReference type="PROSITE-ProRule" id="PRU00284"/>
    </source>
</evidence>
<keyword evidence="6 8" id="KW-0807">Transducer</keyword>
<evidence type="ECO:0000256" key="1">
    <source>
        <dbReference type="ARBA" id="ARBA00004141"/>
    </source>
</evidence>
<evidence type="ECO:0000313" key="15">
    <source>
        <dbReference type="Proteomes" id="UP000295375"/>
    </source>
</evidence>
<feature type="domain" description="Methyl-accepting transducer" evidence="11">
    <location>
        <begin position="490"/>
        <end position="719"/>
    </location>
</feature>
<dbReference type="PROSITE" id="PS50111">
    <property type="entry name" value="CHEMOTAXIS_TRANSDUC_2"/>
    <property type="match status" value="1"/>
</dbReference>
<dbReference type="SMART" id="SM00283">
    <property type="entry name" value="MA"/>
    <property type="match status" value="1"/>
</dbReference>
<evidence type="ECO:0000259" key="11">
    <source>
        <dbReference type="PROSITE" id="PS50111"/>
    </source>
</evidence>
<dbReference type="InterPro" id="IPR000014">
    <property type="entry name" value="PAS"/>
</dbReference>
<dbReference type="Pfam" id="PF12729">
    <property type="entry name" value="4HB_MCP_1"/>
    <property type="match status" value="1"/>
</dbReference>
<dbReference type="Gene3D" id="1.10.287.950">
    <property type="entry name" value="Methyl-accepting chemotaxis protein"/>
    <property type="match status" value="1"/>
</dbReference>
<dbReference type="InterPro" id="IPR004089">
    <property type="entry name" value="MCPsignal_dom"/>
</dbReference>
<dbReference type="GO" id="GO:0007165">
    <property type="term" value="P:signal transduction"/>
    <property type="evidence" value="ECO:0007669"/>
    <property type="project" value="UniProtKB-KW"/>
</dbReference>
<reference evidence="14 15" key="1">
    <citation type="submission" date="2019-03" db="EMBL/GenBank/DDBJ databases">
        <title>Genomic Encyclopedia of Type Strains, Phase IV (KMG-IV): sequencing the most valuable type-strain genomes for metagenomic binning, comparative biology and taxonomic classification.</title>
        <authorList>
            <person name="Goeker M."/>
        </authorList>
    </citation>
    <scope>NUCLEOTIDE SEQUENCE [LARGE SCALE GENOMIC DNA]</scope>
    <source>
        <strain evidence="14 15">DSM 103792</strain>
    </source>
</reference>
<dbReference type="CDD" id="cd19411">
    <property type="entry name" value="MCP2201-like_sensor"/>
    <property type="match status" value="1"/>
</dbReference>
<dbReference type="RefSeq" id="WP_133591703.1">
    <property type="nucleotide sequence ID" value="NZ_CP037953.1"/>
</dbReference>
<accession>A0A4R6ULT2</accession>
<dbReference type="Proteomes" id="UP000295375">
    <property type="component" value="Unassembled WGS sequence"/>
</dbReference>
<dbReference type="InterPro" id="IPR047347">
    <property type="entry name" value="YvaQ-like_sensor"/>
</dbReference>
<feature type="transmembrane region" description="Helical" evidence="10">
    <location>
        <begin position="12"/>
        <end position="32"/>
    </location>
</feature>
<keyword evidence="4 10" id="KW-1133">Transmembrane helix</keyword>
<dbReference type="PANTHER" id="PTHR43531:SF14">
    <property type="entry name" value="METHYL-ACCEPTING CHEMOTAXIS PROTEIN I-RELATED"/>
    <property type="match status" value="1"/>
</dbReference>
<dbReference type="InterPro" id="IPR051310">
    <property type="entry name" value="MCP_chemotaxis"/>
</dbReference>
<name>A0A4R6ULT2_9GAMM</name>
<dbReference type="PANTHER" id="PTHR43531">
    <property type="entry name" value="PROTEIN ICFG"/>
    <property type="match status" value="1"/>
</dbReference>
<dbReference type="GO" id="GO:0004888">
    <property type="term" value="F:transmembrane signaling receptor activity"/>
    <property type="evidence" value="ECO:0007669"/>
    <property type="project" value="TreeGrafter"/>
</dbReference>
<dbReference type="EMBL" id="SNYM01000013">
    <property type="protein sequence ID" value="TDQ46489.1"/>
    <property type="molecule type" value="Genomic_DNA"/>
</dbReference>
<evidence type="ECO:0000256" key="4">
    <source>
        <dbReference type="ARBA" id="ARBA00022989"/>
    </source>
</evidence>
<dbReference type="InterPro" id="IPR003660">
    <property type="entry name" value="HAMP_dom"/>
</dbReference>
<comment type="subcellular location">
    <subcellularLocation>
        <location evidence="1">Membrane</location>
        <topology evidence="1">Multi-pass membrane protein</topology>
    </subcellularLocation>
</comment>
<evidence type="ECO:0000259" key="13">
    <source>
        <dbReference type="PROSITE" id="PS50885"/>
    </source>
</evidence>
<feature type="domain" description="PAS" evidence="12">
    <location>
        <begin position="271"/>
        <end position="313"/>
    </location>
</feature>
<keyword evidence="5 10" id="KW-0472">Membrane</keyword>
<organism evidence="14 15">
    <name type="scientific">Permianibacter aggregans</name>
    <dbReference type="NCBI Taxonomy" id="1510150"/>
    <lineage>
        <taxon>Bacteria</taxon>
        <taxon>Pseudomonadati</taxon>
        <taxon>Pseudomonadota</taxon>
        <taxon>Gammaproteobacteria</taxon>
        <taxon>Pseudomonadales</taxon>
        <taxon>Pseudomonadaceae</taxon>
        <taxon>Permianibacter</taxon>
    </lineage>
</organism>
<feature type="domain" description="HAMP" evidence="13">
    <location>
        <begin position="433"/>
        <end position="485"/>
    </location>
</feature>
<dbReference type="InterPro" id="IPR035965">
    <property type="entry name" value="PAS-like_dom_sf"/>
</dbReference>
<dbReference type="CDD" id="cd11386">
    <property type="entry name" value="MCP_signal"/>
    <property type="match status" value="1"/>
</dbReference>
<dbReference type="GO" id="GO:0006935">
    <property type="term" value="P:chemotaxis"/>
    <property type="evidence" value="ECO:0007669"/>
    <property type="project" value="TreeGrafter"/>
</dbReference>
<dbReference type="Gene3D" id="3.30.450.20">
    <property type="entry name" value="PAS domain"/>
    <property type="match status" value="1"/>
</dbReference>
<dbReference type="OrthoDB" id="9765776at2"/>
<evidence type="ECO:0000256" key="9">
    <source>
        <dbReference type="SAM" id="MobiDB-lite"/>
    </source>
</evidence>